<feature type="transmembrane region" description="Helical" evidence="8">
    <location>
        <begin position="189"/>
        <end position="208"/>
    </location>
</feature>
<feature type="transmembrane region" description="Helical" evidence="8">
    <location>
        <begin position="18"/>
        <end position="36"/>
    </location>
</feature>
<evidence type="ECO:0000256" key="1">
    <source>
        <dbReference type="ARBA" id="ARBA00004651"/>
    </source>
</evidence>
<keyword evidence="10" id="KW-1185">Reference proteome</keyword>
<evidence type="ECO:0000256" key="6">
    <source>
        <dbReference type="ARBA" id="ARBA00022989"/>
    </source>
</evidence>
<dbReference type="STRING" id="79604.AAY81_05420"/>
<dbReference type="PANTHER" id="PTHR34979">
    <property type="entry name" value="INNER MEMBRANE PROTEIN YGAZ"/>
    <property type="match status" value="1"/>
</dbReference>
<sequence>MAGYVGIGVPCGIMESSVGLNALMAFAVSMTFYSGAGQFMVSSMWLAGNPVSAIVASVSFVNTRQMLYSTAFAPYFAGVKKWLTFLFSATVTDESFGVNMGLFRQGGWRPAQATLVNLLCMTTWALSNSVGVLIGDALSIPTAIASFAMTSIFICLLVTQKFDRTNIVVVVASFVGVFLFKLIGLSGAAILLGACLGVACGMLFRRIGGHRELV</sequence>
<dbReference type="GO" id="GO:0005886">
    <property type="term" value="C:plasma membrane"/>
    <property type="evidence" value="ECO:0007669"/>
    <property type="project" value="UniProtKB-SubCell"/>
</dbReference>
<keyword evidence="6 8" id="KW-1133">Transmembrane helix</keyword>
<evidence type="ECO:0000256" key="2">
    <source>
        <dbReference type="ARBA" id="ARBA00010735"/>
    </source>
</evidence>
<keyword evidence="5 8" id="KW-0812">Transmembrane</keyword>
<keyword evidence="7 8" id="KW-0472">Membrane</keyword>
<dbReference type="GO" id="GO:1903785">
    <property type="term" value="P:L-valine transmembrane transport"/>
    <property type="evidence" value="ECO:0007669"/>
    <property type="project" value="TreeGrafter"/>
</dbReference>
<feature type="transmembrane region" description="Helical" evidence="8">
    <location>
        <begin position="115"/>
        <end position="134"/>
    </location>
</feature>
<dbReference type="EMBL" id="FOEC01000011">
    <property type="protein sequence ID" value="SEO90831.1"/>
    <property type="molecule type" value="Genomic_DNA"/>
</dbReference>
<accession>A0A1H8TJ46</accession>
<proteinExistence type="inferred from homology"/>
<evidence type="ECO:0000313" key="10">
    <source>
        <dbReference type="Proteomes" id="UP000182975"/>
    </source>
</evidence>
<organism evidence="9 10">
    <name type="scientific">Denitrobacterium detoxificans</name>
    <dbReference type="NCBI Taxonomy" id="79604"/>
    <lineage>
        <taxon>Bacteria</taxon>
        <taxon>Bacillati</taxon>
        <taxon>Actinomycetota</taxon>
        <taxon>Coriobacteriia</taxon>
        <taxon>Eggerthellales</taxon>
        <taxon>Eggerthellaceae</taxon>
        <taxon>Denitrobacterium</taxon>
    </lineage>
</organism>
<keyword evidence="3" id="KW-0813">Transport</keyword>
<feature type="transmembrane region" description="Helical" evidence="8">
    <location>
        <begin position="165"/>
        <end position="183"/>
    </location>
</feature>
<dbReference type="Pfam" id="PF03591">
    <property type="entry name" value="AzlC"/>
    <property type="match status" value="1"/>
</dbReference>
<dbReference type="Proteomes" id="UP000182975">
    <property type="component" value="Unassembled WGS sequence"/>
</dbReference>
<reference evidence="10" key="1">
    <citation type="submission" date="2016-10" db="EMBL/GenBank/DDBJ databases">
        <authorList>
            <person name="Varghese N."/>
        </authorList>
    </citation>
    <scope>NUCLEOTIDE SEQUENCE [LARGE SCALE GENOMIC DNA]</scope>
    <source>
        <strain evidence="10">DSM 21843</strain>
    </source>
</reference>
<keyword evidence="4" id="KW-1003">Cell membrane</keyword>
<evidence type="ECO:0000256" key="5">
    <source>
        <dbReference type="ARBA" id="ARBA00022692"/>
    </source>
</evidence>
<dbReference type="AlphaFoldDB" id="A0A1H8TJ46"/>
<comment type="similarity">
    <text evidence="2">Belongs to the AzlC family.</text>
</comment>
<dbReference type="PANTHER" id="PTHR34979:SF1">
    <property type="entry name" value="INNER MEMBRANE PROTEIN YGAZ"/>
    <property type="match status" value="1"/>
</dbReference>
<feature type="transmembrane region" description="Helical" evidence="8">
    <location>
        <begin position="140"/>
        <end position="158"/>
    </location>
</feature>
<dbReference type="InterPro" id="IPR011606">
    <property type="entry name" value="Brnchd-chn_aa_trnsp_permease"/>
</dbReference>
<gene>
    <name evidence="9" type="ORF">SAMN02910314_01573</name>
</gene>
<evidence type="ECO:0000256" key="7">
    <source>
        <dbReference type="ARBA" id="ARBA00023136"/>
    </source>
</evidence>
<protein>
    <submittedName>
        <fullName evidence="9">4-azaleucine resistance probable transporter AzlC</fullName>
    </submittedName>
</protein>
<dbReference type="OrthoDB" id="3177005at2"/>
<evidence type="ECO:0000256" key="8">
    <source>
        <dbReference type="SAM" id="Phobius"/>
    </source>
</evidence>
<comment type="subcellular location">
    <subcellularLocation>
        <location evidence="1">Cell membrane</location>
        <topology evidence="1">Multi-pass membrane protein</topology>
    </subcellularLocation>
</comment>
<name>A0A1H8TJ46_9ACTN</name>
<feature type="transmembrane region" description="Helical" evidence="8">
    <location>
        <begin position="43"/>
        <end position="62"/>
    </location>
</feature>
<evidence type="ECO:0000256" key="4">
    <source>
        <dbReference type="ARBA" id="ARBA00022475"/>
    </source>
</evidence>
<evidence type="ECO:0000313" key="9">
    <source>
        <dbReference type="EMBL" id="SEO90831.1"/>
    </source>
</evidence>
<evidence type="ECO:0000256" key="3">
    <source>
        <dbReference type="ARBA" id="ARBA00022448"/>
    </source>
</evidence>